<dbReference type="Pfam" id="PF08241">
    <property type="entry name" value="Methyltransf_11"/>
    <property type="match status" value="1"/>
</dbReference>
<name>A0A1P8WH28_9PLAN</name>
<keyword evidence="3" id="KW-1185">Reference proteome</keyword>
<feature type="domain" description="Methyltransferase type 11" evidence="1">
    <location>
        <begin position="37"/>
        <end position="126"/>
    </location>
</feature>
<organism evidence="2 3">
    <name type="scientific">Fuerstiella marisgermanici</name>
    <dbReference type="NCBI Taxonomy" id="1891926"/>
    <lineage>
        <taxon>Bacteria</taxon>
        <taxon>Pseudomonadati</taxon>
        <taxon>Planctomycetota</taxon>
        <taxon>Planctomycetia</taxon>
        <taxon>Planctomycetales</taxon>
        <taxon>Planctomycetaceae</taxon>
        <taxon>Fuerstiella</taxon>
    </lineage>
</organism>
<gene>
    <name evidence="2" type="primary">tam</name>
    <name evidence="2" type="ORF">Fuma_02970</name>
</gene>
<dbReference type="GO" id="GO:0032259">
    <property type="term" value="P:methylation"/>
    <property type="evidence" value="ECO:0007669"/>
    <property type="project" value="UniProtKB-KW"/>
</dbReference>
<dbReference type="OrthoDB" id="253007at2"/>
<dbReference type="CDD" id="cd02440">
    <property type="entry name" value="AdoMet_MTases"/>
    <property type="match status" value="1"/>
</dbReference>
<accession>A0A1P8WH28</accession>
<keyword evidence="2" id="KW-0808">Transferase</keyword>
<dbReference type="SUPFAM" id="SSF53335">
    <property type="entry name" value="S-adenosyl-L-methionine-dependent methyltransferases"/>
    <property type="match status" value="1"/>
</dbReference>
<dbReference type="PANTHER" id="PTHR43861:SF1">
    <property type="entry name" value="TRANS-ACONITATE 2-METHYLTRANSFERASE"/>
    <property type="match status" value="1"/>
</dbReference>
<evidence type="ECO:0000313" key="3">
    <source>
        <dbReference type="Proteomes" id="UP000187735"/>
    </source>
</evidence>
<keyword evidence="2" id="KW-0489">Methyltransferase</keyword>
<reference evidence="2 3" key="1">
    <citation type="journal article" date="2016" name="Front. Microbiol.">
        <title>Fuerstia marisgermanicae gen. nov., sp. nov., an Unusual Member of the Phylum Planctomycetes from the German Wadden Sea.</title>
        <authorList>
            <person name="Kohn T."/>
            <person name="Heuer A."/>
            <person name="Jogler M."/>
            <person name="Vollmers J."/>
            <person name="Boedeker C."/>
            <person name="Bunk B."/>
            <person name="Rast P."/>
            <person name="Borchert D."/>
            <person name="Glockner I."/>
            <person name="Freese H.M."/>
            <person name="Klenk H.P."/>
            <person name="Overmann J."/>
            <person name="Kaster A.K."/>
            <person name="Rohde M."/>
            <person name="Wiegand S."/>
            <person name="Jogler C."/>
        </authorList>
    </citation>
    <scope>NUCLEOTIDE SEQUENCE [LARGE SCALE GENOMIC DNA]</scope>
    <source>
        <strain evidence="2 3">NH11</strain>
    </source>
</reference>
<proteinExistence type="predicted"/>
<dbReference type="Gene3D" id="3.40.50.150">
    <property type="entry name" value="Vaccinia Virus protein VP39"/>
    <property type="match status" value="1"/>
</dbReference>
<dbReference type="GO" id="GO:0030798">
    <property type="term" value="F:trans-aconitate 2-methyltransferase activity"/>
    <property type="evidence" value="ECO:0007669"/>
    <property type="project" value="UniProtKB-EC"/>
</dbReference>
<sequence length="256" mass="28911">MTDIWSPNLYDGKHSFVWKFGASVIELLSPQPSERILDVGCGTGQLTAQIAESGASVVGLDNSPAMIDEARRLFPEIEFRLADAHDFQTDESFDAVFSNAALHWINEPEKVVRCIAGSLKTNGRMAVEFGGQGNVRHLSGAIEATSQSLLGEVVPHPWYFPSIAEFASLLDRNGLEVTQAAMIDRPTRLEGSDGLRNWVRMFGQHWLTQIPEEKHEQFLTQVEEIARPHLFRDSAWYADYRRIRVLAFRKERGRKQ</sequence>
<dbReference type="AlphaFoldDB" id="A0A1P8WH28"/>
<dbReference type="EMBL" id="CP017641">
    <property type="protein sequence ID" value="APZ93353.1"/>
    <property type="molecule type" value="Genomic_DNA"/>
</dbReference>
<dbReference type="RefSeq" id="WP_077024824.1">
    <property type="nucleotide sequence ID" value="NZ_CP017641.1"/>
</dbReference>
<protein>
    <submittedName>
        <fullName evidence="2">Trans-aconitate 2-methyltransferase</fullName>
        <ecNumber evidence="2">2.1.1.144</ecNumber>
    </submittedName>
</protein>
<evidence type="ECO:0000313" key="2">
    <source>
        <dbReference type="EMBL" id="APZ93353.1"/>
    </source>
</evidence>
<dbReference type="Proteomes" id="UP000187735">
    <property type="component" value="Chromosome"/>
</dbReference>
<dbReference type="InterPro" id="IPR029063">
    <property type="entry name" value="SAM-dependent_MTases_sf"/>
</dbReference>
<dbReference type="KEGG" id="fmr:Fuma_02970"/>
<dbReference type="STRING" id="1891926.Fuma_02970"/>
<dbReference type="EC" id="2.1.1.144" evidence="2"/>
<evidence type="ECO:0000259" key="1">
    <source>
        <dbReference type="Pfam" id="PF08241"/>
    </source>
</evidence>
<dbReference type="PANTHER" id="PTHR43861">
    <property type="entry name" value="TRANS-ACONITATE 2-METHYLTRANSFERASE-RELATED"/>
    <property type="match status" value="1"/>
</dbReference>
<dbReference type="InterPro" id="IPR013216">
    <property type="entry name" value="Methyltransf_11"/>
</dbReference>